<evidence type="ECO:0000313" key="5">
    <source>
        <dbReference type="Proteomes" id="UP001209701"/>
    </source>
</evidence>
<feature type="domain" description="CBS" evidence="3">
    <location>
        <begin position="100"/>
        <end position="157"/>
    </location>
</feature>
<dbReference type="SUPFAM" id="SSF54631">
    <property type="entry name" value="CBS-domain pair"/>
    <property type="match status" value="1"/>
</dbReference>
<dbReference type="InterPro" id="IPR000644">
    <property type="entry name" value="CBS_dom"/>
</dbReference>
<reference evidence="4 5" key="1">
    <citation type="submission" date="2021-11" db="EMBL/GenBank/DDBJ databases">
        <authorList>
            <person name="Liang Q."/>
            <person name="Mou H."/>
            <person name="Liu Z."/>
        </authorList>
    </citation>
    <scope>NUCLEOTIDE SEQUENCE [LARGE SCALE GENOMIC DNA]</scope>
    <source>
        <strain evidence="4 5">CHU3</strain>
    </source>
</reference>
<dbReference type="Pfam" id="PF00571">
    <property type="entry name" value="CBS"/>
    <property type="match status" value="2"/>
</dbReference>
<dbReference type="InterPro" id="IPR046342">
    <property type="entry name" value="CBS_dom_sf"/>
</dbReference>
<evidence type="ECO:0000256" key="2">
    <source>
        <dbReference type="PROSITE-ProRule" id="PRU00703"/>
    </source>
</evidence>
<name>A0ABT2YEZ1_9BURK</name>
<dbReference type="Gene3D" id="3.10.580.10">
    <property type="entry name" value="CBS-domain"/>
    <property type="match status" value="1"/>
</dbReference>
<dbReference type="PANTHER" id="PTHR43080">
    <property type="entry name" value="CBS DOMAIN-CONTAINING PROTEIN CBSX3, MITOCHONDRIAL"/>
    <property type="match status" value="1"/>
</dbReference>
<sequence>MFTVYGLNGRIFSGRLEGLRELGAVQSVARVRAVEATTRRGEQFSPDVILAGPAPDTTLAALGGAEPQPRDALAAYAQAQALTTNAGAERQVLSLVEQLMSLDLHTVPLASTLAQGLAILGQARVGQAPVVNERGRLVGLLLRADLLPGPANFEDAQAWAAWLARPVAEVMWSPVPAARPDTPIREVAQALLDLRLPGLPVVDDRGDMLGFLSRTDILRALTREAPLNLWS</sequence>
<evidence type="ECO:0000259" key="3">
    <source>
        <dbReference type="PROSITE" id="PS51371"/>
    </source>
</evidence>
<protein>
    <submittedName>
        <fullName evidence="4">CBS domain-containing protein</fullName>
    </submittedName>
</protein>
<dbReference type="PANTHER" id="PTHR43080:SF26">
    <property type="entry name" value="REGULATORY PROTEIN"/>
    <property type="match status" value="1"/>
</dbReference>
<keyword evidence="5" id="KW-1185">Reference proteome</keyword>
<evidence type="ECO:0000256" key="1">
    <source>
        <dbReference type="ARBA" id="ARBA00023122"/>
    </source>
</evidence>
<organism evidence="4 5">
    <name type="scientific">Roseateles oligotrophus</name>
    <dbReference type="NCBI Taxonomy" id="1769250"/>
    <lineage>
        <taxon>Bacteria</taxon>
        <taxon>Pseudomonadati</taxon>
        <taxon>Pseudomonadota</taxon>
        <taxon>Betaproteobacteria</taxon>
        <taxon>Burkholderiales</taxon>
        <taxon>Sphaerotilaceae</taxon>
        <taxon>Roseateles</taxon>
    </lineage>
</organism>
<dbReference type="SMART" id="SM00116">
    <property type="entry name" value="CBS"/>
    <property type="match status" value="2"/>
</dbReference>
<accession>A0ABT2YEZ1</accession>
<dbReference type="CDD" id="cd02205">
    <property type="entry name" value="CBS_pair_SF"/>
    <property type="match status" value="1"/>
</dbReference>
<gene>
    <name evidence="4" type="ORF">LNV07_10900</name>
</gene>
<keyword evidence="1 2" id="KW-0129">CBS domain</keyword>
<feature type="domain" description="CBS" evidence="3">
    <location>
        <begin position="171"/>
        <end position="227"/>
    </location>
</feature>
<proteinExistence type="predicted"/>
<evidence type="ECO:0000313" key="4">
    <source>
        <dbReference type="EMBL" id="MCV2368596.1"/>
    </source>
</evidence>
<dbReference type="RefSeq" id="WP_263571183.1">
    <property type="nucleotide sequence ID" value="NZ_JAJIRN010000004.1"/>
</dbReference>
<comment type="caution">
    <text evidence="4">The sequence shown here is derived from an EMBL/GenBank/DDBJ whole genome shotgun (WGS) entry which is preliminary data.</text>
</comment>
<dbReference type="EMBL" id="JAJIRN010000004">
    <property type="protein sequence ID" value="MCV2368596.1"/>
    <property type="molecule type" value="Genomic_DNA"/>
</dbReference>
<dbReference type="InterPro" id="IPR051257">
    <property type="entry name" value="Diverse_CBS-Domain"/>
</dbReference>
<dbReference type="Proteomes" id="UP001209701">
    <property type="component" value="Unassembled WGS sequence"/>
</dbReference>
<dbReference type="PROSITE" id="PS51371">
    <property type="entry name" value="CBS"/>
    <property type="match status" value="2"/>
</dbReference>